<reference evidence="11 12" key="1">
    <citation type="journal article" date="2013" name="Nature">
        <title>Insights into bilaterian evolution from three spiralian genomes.</title>
        <authorList>
            <person name="Simakov O."/>
            <person name="Marletaz F."/>
            <person name="Cho S.J."/>
            <person name="Edsinger-Gonzales E."/>
            <person name="Havlak P."/>
            <person name="Hellsten U."/>
            <person name="Kuo D.H."/>
            <person name="Larsson T."/>
            <person name="Lv J."/>
            <person name="Arendt D."/>
            <person name="Savage R."/>
            <person name="Osoegawa K."/>
            <person name="de Jong P."/>
            <person name="Grimwood J."/>
            <person name="Chapman J.A."/>
            <person name="Shapiro H."/>
            <person name="Aerts A."/>
            <person name="Otillar R.P."/>
            <person name="Terry A.Y."/>
            <person name="Boore J.L."/>
            <person name="Grigoriev I.V."/>
            <person name="Lindberg D.R."/>
            <person name="Seaver E.C."/>
            <person name="Weisblat D.A."/>
            <person name="Putnam N.H."/>
            <person name="Rokhsar D.S."/>
        </authorList>
    </citation>
    <scope>NUCLEOTIDE SEQUENCE [LARGE SCALE GENOMIC DNA]</scope>
</reference>
<keyword evidence="7" id="KW-0325">Glycoprotein</keyword>
<evidence type="ECO:0000256" key="8">
    <source>
        <dbReference type="SAM" id="Phobius"/>
    </source>
</evidence>
<dbReference type="EMBL" id="KB200701">
    <property type="protein sequence ID" value="ESP00659.1"/>
    <property type="molecule type" value="Genomic_DNA"/>
</dbReference>
<keyword evidence="4 9" id="KW-0732">Signal</keyword>
<organism evidence="11 12">
    <name type="scientific">Lottia gigantea</name>
    <name type="common">Giant owl limpet</name>
    <dbReference type="NCBI Taxonomy" id="225164"/>
    <lineage>
        <taxon>Eukaryota</taxon>
        <taxon>Metazoa</taxon>
        <taxon>Spiralia</taxon>
        <taxon>Lophotrochozoa</taxon>
        <taxon>Mollusca</taxon>
        <taxon>Gastropoda</taxon>
        <taxon>Patellogastropoda</taxon>
        <taxon>Lottioidea</taxon>
        <taxon>Lottiidae</taxon>
        <taxon>Lottia</taxon>
    </lineage>
</organism>
<dbReference type="AlphaFoldDB" id="V4A9I9"/>
<evidence type="ECO:0000256" key="3">
    <source>
        <dbReference type="ARBA" id="ARBA00022692"/>
    </source>
</evidence>
<feature type="domain" description="TM2" evidence="10">
    <location>
        <begin position="106"/>
        <end position="152"/>
    </location>
</feature>
<dbReference type="PANTHER" id="PTHR21016:SF1">
    <property type="entry name" value="TM2 DOMAIN-CONTAINING PROTEIN 1"/>
    <property type="match status" value="1"/>
</dbReference>
<dbReference type="GeneID" id="20237558"/>
<keyword evidence="3 8" id="KW-0812">Transmembrane</keyword>
<accession>V4A9I9</accession>
<keyword evidence="6 8" id="KW-0472">Membrane</keyword>
<dbReference type="KEGG" id="lgi:LOTGIDRAFT_157945"/>
<evidence type="ECO:0000313" key="11">
    <source>
        <dbReference type="EMBL" id="ESP00659.1"/>
    </source>
</evidence>
<dbReference type="OMA" id="ETFRKPH"/>
<dbReference type="CTD" id="20237558"/>
<evidence type="ECO:0000256" key="7">
    <source>
        <dbReference type="ARBA" id="ARBA00023180"/>
    </source>
</evidence>
<proteinExistence type="inferred from homology"/>
<dbReference type="GO" id="GO:0016020">
    <property type="term" value="C:membrane"/>
    <property type="evidence" value="ECO:0007669"/>
    <property type="project" value="UniProtKB-SubCell"/>
</dbReference>
<dbReference type="Proteomes" id="UP000030746">
    <property type="component" value="Unassembled WGS sequence"/>
</dbReference>
<evidence type="ECO:0000256" key="2">
    <source>
        <dbReference type="ARBA" id="ARBA00008284"/>
    </source>
</evidence>
<evidence type="ECO:0000256" key="9">
    <source>
        <dbReference type="SAM" id="SignalP"/>
    </source>
</evidence>
<dbReference type="InterPro" id="IPR007829">
    <property type="entry name" value="TM2"/>
</dbReference>
<evidence type="ECO:0000256" key="5">
    <source>
        <dbReference type="ARBA" id="ARBA00022989"/>
    </source>
</evidence>
<evidence type="ECO:0000256" key="1">
    <source>
        <dbReference type="ARBA" id="ARBA00004141"/>
    </source>
</evidence>
<evidence type="ECO:0000259" key="10">
    <source>
        <dbReference type="Pfam" id="PF05154"/>
    </source>
</evidence>
<keyword evidence="12" id="KW-1185">Reference proteome</keyword>
<dbReference type="Pfam" id="PF05154">
    <property type="entry name" value="TM2"/>
    <property type="match status" value="1"/>
</dbReference>
<dbReference type="InterPro" id="IPR050932">
    <property type="entry name" value="TM2D1-3-like"/>
</dbReference>
<dbReference type="RefSeq" id="XP_009048778.1">
    <property type="nucleotide sequence ID" value="XM_009050530.1"/>
</dbReference>
<dbReference type="STRING" id="225164.V4A9I9"/>
<dbReference type="OrthoDB" id="5804096at2759"/>
<evidence type="ECO:0000256" key="6">
    <source>
        <dbReference type="ARBA" id="ARBA00023136"/>
    </source>
</evidence>
<evidence type="ECO:0000313" key="12">
    <source>
        <dbReference type="Proteomes" id="UP000030746"/>
    </source>
</evidence>
<dbReference type="PANTHER" id="PTHR21016">
    <property type="entry name" value="BETA-AMYLOID BINDING PROTEIN-RELATED"/>
    <property type="match status" value="1"/>
</dbReference>
<sequence length="192" mass="21349">MELQLPQFRWIIVLIIISVSLSDSENSSIQSDWPEIDCKDLLLGQYFCDDPVIDSETQQAKNCSEQTRTVQVACRPAPKIFCSGQLHNGSTVGFHKNISCKWVSGTSFETALLLSVFLGMFGVDRFYLGYPAIGLLKFGTLGFMFLGQLVDILLIATQTLKPADGSEYIIDYFGAAIARVVMDNTTYLKPQQ</sequence>
<dbReference type="HOGENOM" id="CLU_110523_0_0_1"/>
<keyword evidence="5 8" id="KW-1133">Transmembrane helix</keyword>
<feature type="chain" id="PRO_5004716468" description="TM2 domain-containing protein" evidence="9">
    <location>
        <begin position="23"/>
        <end position="192"/>
    </location>
</feature>
<feature type="signal peptide" evidence="9">
    <location>
        <begin position="1"/>
        <end position="22"/>
    </location>
</feature>
<comment type="similarity">
    <text evidence="2">Belongs to the TM2 family.</text>
</comment>
<comment type="subcellular location">
    <subcellularLocation>
        <location evidence="1">Membrane</location>
        <topology evidence="1">Multi-pass membrane protein</topology>
    </subcellularLocation>
</comment>
<protein>
    <recommendedName>
        <fullName evidence="10">TM2 domain-containing protein</fullName>
    </recommendedName>
</protein>
<name>V4A9I9_LOTGI</name>
<evidence type="ECO:0000256" key="4">
    <source>
        <dbReference type="ARBA" id="ARBA00022729"/>
    </source>
</evidence>
<gene>
    <name evidence="11" type="ORF">LOTGIDRAFT_157945</name>
</gene>
<feature type="transmembrane region" description="Helical" evidence="8">
    <location>
        <begin position="135"/>
        <end position="156"/>
    </location>
</feature>